<comment type="similarity">
    <text evidence="2 10">Belongs to the peptidase M14 family.</text>
</comment>
<keyword evidence="6" id="KW-0378">Hydrolase</keyword>
<protein>
    <submittedName>
        <fullName evidence="12">Carboxypeptidase M</fullName>
    </submittedName>
</protein>
<evidence type="ECO:0000256" key="3">
    <source>
        <dbReference type="ARBA" id="ARBA00022645"/>
    </source>
</evidence>
<dbReference type="CDD" id="cd11308">
    <property type="entry name" value="Peptidase_M14NE-CP-C_like"/>
    <property type="match status" value="1"/>
</dbReference>
<feature type="active site" description="Proton donor/acceptor" evidence="10">
    <location>
        <position position="354"/>
    </location>
</feature>
<comment type="caution">
    <text evidence="12">The sequence shown here is derived from an EMBL/GenBank/DDBJ whole genome shotgun (WGS) entry which is preliminary data.</text>
</comment>
<evidence type="ECO:0000313" key="13">
    <source>
        <dbReference type="Proteomes" id="UP001474421"/>
    </source>
</evidence>
<organism evidence="12 13">
    <name type="scientific">Crotalus adamanteus</name>
    <name type="common">Eastern diamondback rattlesnake</name>
    <dbReference type="NCBI Taxonomy" id="8729"/>
    <lineage>
        <taxon>Eukaryota</taxon>
        <taxon>Metazoa</taxon>
        <taxon>Chordata</taxon>
        <taxon>Craniata</taxon>
        <taxon>Vertebrata</taxon>
        <taxon>Euteleostomi</taxon>
        <taxon>Lepidosauria</taxon>
        <taxon>Squamata</taxon>
        <taxon>Bifurcata</taxon>
        <taxon>Unidentata</taxon>
        <taxon>Episquamata</taxon>
        <taxon>Toxicofera</taxon>
        <taxon>Serpentes</taxon>
        <taxon>Colubroidea</taxon>
        <taxon>Viperidae</taxon>
        <taxon>Crotalinae</taxon>
        <taxon>Crotalus</taxon>
    </lineage>
</organism>
<dbReference type="GO" id="GO:0006518">
    <property type="term" value="P:peptide metabolic process"/>
    <property type="evidence" value="ECO:0007669"/>
    <property type="project" value="TreeGrafter"/>
</dbReference>
<keyword evidence="13" id="KW-1185">Reference proteome</keyword>
<dbReference type="InterPro" id="IPR057246">
    <property type="entry name" value="CARBOXYPEPT_ZN_1"/>
</dbReference>
<dbReference type="FunFam" id="3.40.630.10:FF:000041">
    <property type="entry name" value="Carboxypeptidase M"/>
    <property type="match status" value="1"/>
</dbReference>
<evidence type="ECO:0000256" key="6">
    <source>
        <dbReference type="ARBA" id="ARBA00022801"/>
    </source>
</evidence>
<dbReference type="SUPFAM" id="SSF53187">
    <property type="entry name" value="Zn-dependent exopeptidases"/>
    <property type="match status" value="1"/>
</dbReference>
<dbReference type="SMART" id="SM00631">
    <property type="entry name" value="Zn_pept"/>
    <property type="match status" value="1"/>
</dbReference>
<dbReference type="Gene3D" id="2.60.40.1120">
    <property type="entry name" value="Carboxypeptidase-like, regulatory domain"/>
    <property type="match status" value="1"/>
</dbReference>
<evidence type="ECO:0000256" key="8">
    <source>
        <dbReference type="ARBA" id="ARBA00023049"/>
    </source>
</evidence>
<evidence type="ECO:0000313" key="12">
    <source>
        <dbReference type="EMBL" id="KAK9399680.1"/>
    </source>
</evidence>
<keyword evidence="5" id="KW-0479">Metal-binding</keyword>
<dbReference type="Proteomes" id="UP001474421">
    <property type="component" value="Unassembled WGS sequence"/>
</dbReference>
<evidence type="ECO:0000256" key="2">
    <source>
        <dbReference type="ARBA" id="ARBA00005988"/>
    </source>
</evidence>
<dbReference type="InterPro" id="IPR000834">
    <property type="entry name" value="Peptidase_M14"/>
</dbReference>
<proteinExistence type="inferred from homology"/>
<dbReference type="GO" id="GO:0008270">
    <property type="term" value="F:zinc ion binding"/>
    <property type="evidence" value="ECO:0007669"/>
    <property type="project" value="InterPro"/>
</dbReference>
<dbReference type="Gene3D" id="3.40.630.10">
    <property type="entry name" value="Zn peptidases"/>
    <property type="match status" value="1"/>
</dbReference>
<keyword evidence="3 12" id="KW-0121">Carboxypeptidase</keyword>
<dbReference type="Pfam" id="PF13620">
    <property type="entry name" value="CarboxypepD_reg"/>
    <property type="match status" value="1"/>
</dbReference>
<dbReference type="PROSITE" id="PS52035">
    <property type="entry name" value="PEPTIDASE_M14"/>
    <property type="match status" value="1"/>
</dbReference>
<evidence type="ECO:0000256" key="7">
    <source>
        <dbReference type="ARBA" id="ARBA00022833"/>
    </source>
</evidence>
<dbReference type="Pfam" id="PF00246">
    <property type="entry name" value="Peptidase_M14"/>
    <property type="match status" value="1"/>
</dbReference>
<evidence type="ECO:0000256" key="10">
    <source>
        <dbReference type="PROSITE-ProRule" id="PRU01379"/>
    </source>
</evidence>
<reference evidence="12 13" key="1">
    <citation type="journal article" date="2024" name="Proc. Natl. Acad. Sci. U.S.A.">
        <title>The genetic regulatory architecture and epigenomic basis for age-related changes in rattlesnake venom.</title>
        <authorList>
            <person name="Hogan M.P."/>
            <person name="Holding M.L."/>
            <person name="Nystrom G.S."/>
            <person name="Colston T.J."/>
            <person name="Bartlett D.A."/>
            <person name="Mason A.J."/>
            <person name="Ellsworth S.A."/>
            <person name="Rautsaw R.M."/>
            <person name="Lawrence K.C."/>
            <person name="Strickland J.L."/>
            <person name="He B."/>
            <person name="Fraser P."/>
            <person name="Margres M.J."/>
            <person name="Gilbert D.M."/>
            <person name="Gibbs H.L."/>
            <person name="Parkinson C.L."/>
            <person name="Rokyta D.R."/>
        </authorList>
    </citation>
    <scope>NUCLEOTIDE SEQUENCE [LARGE SCALE GENOMIC DNA]</scope>
    <source>
        <strain evidence="12">DRR0105</strain>
    </source>
</reference>
<dbReference type="GO" id="GO:0016485">
    <property type="term" value="P:protein processing"/>
    <property type="evidence" value="ECO:0007669"/>
    <property type="project" value="TreeGrafter"/>
</dbReference>
<dbReference type="PANTHER" id="PTHR11532:SF84">
    <property type="entry name" value="CARBOXYPEPTIDASE M"/>
    <property type="match status" value="1"/>
</dbReference>
<dbReference type="PROSITE" id="PS00132">
    <property type="entry name" value="CARBOXYPEPT_ZN_1"/>
    <property type="match status" value="1"/>
</dbReference>
<accession>A0AAW1BBY7</accession>
<dbReference type="PROSITE" id="PS00133">
    <property type="entry name" value="CARBOXYPEPT_ZN_2"/>
    <property type="match status" value="1"/>
</dbReference>
<feature type="domain" description="Peptidase M14" evidence="11">
    <location>
        <begin position="94"/>
        <end position="384"/>
    </location>
</feature>
<dbReference type="PANTHER" id="PTHR11532">
    <property type="entry name" value="PROTEASE M14 CARBOXYPEPTIDASE"/>
    <property type="match status" value="1"/>
</dbReference>
<sequence length="456" mass="52095">MEPTQERFFQAVTTWHQAKSARLFRALFSSLQDSWAGVGRVWLKQPMLVVAASFAATGERLVGCCRFVRIRQRLEMGIFSLLLLLPLVSSLDFRYHHTNELEAFLKEMQKNYPAITHLYSIGKSVQGRDLWVLALGRSPTQHKIGIPEFKYVGNMHGNEALGRELLLHLIKYLVESDQRDPVITKLINHTRIHIMPSMNPDGFEASVMFECASTIGRYNANKKDLNRNFPDHFTTNNQIIQPETKAVMNWINTGMFVLSANLHGGALVASYPFDNGNRVTIDANGVSKTVDDDVFVHLANTYANNHRTMNKGIVCDDMTYFKDGITNGYYWYIVKGSMQDYNYVWGQCFDITLELSCCHYPLEDKIQDFWDNNKIALIEYIKQIHLGVKGRVLNPNNKPIANVIVEVQGRRHICPYKTNKNGEYYLLLLPGVYTLNATLPGFMSLQQEVVLPNGWM</sequence>
<evidence type="ECO:0000256" key="9">
    <source>
        <dbReference type="ARBA" id="ARBA00023180"/>
    </source>
</evidence>
<evidence type="ECO:0000256" key="4">
    <source>
        <dbReference type="ARBA" id="ARBA00022670"/>
    </source>
</evidence>
<dbReference type="GO" id="GO:0005615">
    <property type="term" value="C:extracellular space"/>
    <property type="evidence" value="ECO:0007669"/>
    <property type="project" value="TreeGrafter"/>
</dbReference>
<dbReference type="SUPFAM" id="SSF49464">
    <property type="entry name" value="Carboxypeptidase regulatory domain-like"/>
    <property type="match status" value="1"/>
</dbReference>
<dbReference type="InterPro" id="IPR008969">
    <property type="entry name" value="CarboxyPept-like_regulatory"/>
</dbReference>
<evidence type="ECO:0000259" key="11">
    <source>
        <dbReference type="PROSITE" id="PS52035"/>
    </source>
</evidence>
<keyword evidence="7" id="KW-0862">Zinc</keyword>
<dbReference type="PRINTS" id="PR00765">
    <property type="entry name" value="CRBOXYPTASEA"/>
</dbReference>
<dbReference type="EMBL" id="JAOTOJ010000006">
    <property type="protein sequence ID" value="KAK9399680.1"/>
    <property type="molecule type" value="Genomic_DNA"/>
</dbReference>
<dbReference type="InterPro" id="IPR050753">
    <property type="entry name" value="Peptidase_M14_domain"/>
</dbReference>
<dbReference type="AlphaFoldDB" id="A0AAW1BBY7"/>
<name>A0AAW1BBY7_CROAD</name>
<dbReference type="GO" id="GO:0004181">
    <property type="term" value="F:metallocarboxypeptidase activity"/>
    <property type="evidence" value="ECO:0007669"/>
    <property type="project" value="InterPro"/>
</dbReference>
<keyword evidence="9" id="KW-0325">Glycoprotein</keyword>
<gene>
    <name evidence="12" type="ORF">NXF25_012699</name>
</gene>
<dbReference type="InterPro" id="IPR057247">
    <property type="entry name" value="CARBOXYPEPT_ZN_2"/>
</dbReference>
<comment type="cofactor">
    <cofactor evidence="1">
        <name>Zn(2+)</name>
        <dbReference type="ChEBI" id="CHEBI:29105"/>
    </cofactor>
</comment>
<evidence type="ECO:0000256" key="5">
    <source>
        <dbReference type="ARBA" id="ARBA00022723"/>
    </source>
</evidence>
<evidence type="ECO:0000256" key="1">
    <source>
        <dbReference type="ARBA" id="ARBA00001947"/>
    </source>
</evidence>
<keyword evidence="4" id="KW-0645">Protease</keyword>
<keyword evidence="8" id="KW-0482">Metalloprotease</keyword>